<protein>
    <submittedName>
        <fullName evidence="1">Uncharacterized protein</fullName>
    </submittedName>
</protein>
<proteinExistence type="predicted"/>
<dbReference type="EMBL" id="LXQA010233711">
    <property type="protein sequence ID" value="MCI36428.1"/>
    <property type="molecule type" value="Genomic_DNA"/>
</dbReference>
<evidence type="ECO:0000313" key="1">
    <source>
        <dbReference type="EMBL" id="MCI36428.1"/>
    </source>
</evidence>
<evidence type="ECO:0000313" key="2">
    <source>
        <dbReference type="Proteomes" id="UP000265520"/>
    </source>
</evidence>
<reference evidence="1 2" key="1">
    <citation type="journal article" date="2018" name="Front. Plant Sci.">
        <title>Red Clover (Trifolium pratense) and Zigzag Clover (T. medium) - A Picture of Genomic Similarities and Differences.</title>
        <authorList>
            <person name="Dluhosova J."/>
            <person name="Istvanek J."/>
            <person name="Nedelnik J."/>
            <person name="Repkova J."/>
        </authorList>
    </citation>
    <scope>NUCLEOTIDE SEQUENCE [LARGE SCALE GENOMIC DNA]</scope>
    <source>
        <strain evidence="2">cv. 10/8</strain>
        <tissue evidence="1">Leaf</tissue>
    </source>
</reference>
<sequence>MSGLIKVVALPGSLRNASYNTGLIRS</sequence>
<comment type="caution">
    <text evidence="1">The sequence shown here is derived from an EMBL/GenBank/DDBJ whole genome shotgun (WGS) entry which is preliminary data.</text>
</comment>
<dbReference type="Proteomes" id="UP000265520">
    <property type="component" value="Unassembled WGS sequence"/>
</dbReference>
<name>A0A392RIK8_9FABA</name>
<keyword evidence="2" id="KW-1185">Reference proteome</keyword>
<organism evidence="1 2">
    <name type="scientific">Trifolium medium</name>
    <dbReference type="NCBI Taxonomy" id="97028"/>
    <lineage>
        <taxon>Eukaryota</taxon>
        <taxon>Viridiplantae</taxon>
        <taxon>Streptophyta</taxon>
        <taxon>Embryophyta</taxon>
        <taxon>Tracheophyta</taxon>
        <taxon>Spermatophyta</taxon>
        <taxon>Magnoliopsida</taxon>
        <taxon>eudicotyledons</taxon>
        <taxon>Gunneridae</taxon>
        <taxon>Pentapetalae</taxon>
        <taxon>rosids</taxon>
        <taxon>fabids</taxon>
        <taxon>Fabales</taxon>
        <taxon>Fabaceae</taxon>
        <taxon>Papilionoideae</taxon>
        <taxon>50 kb inversion clade</taxon>
        <taxon>NPAAA clade</taxon>
        <taxon>Hologalegina</taxon>
        <taxon>IRL clade</taxon>
        <taxon>Trifolieae</taxon>
        <taxon>Trifolium</taxon>
    </lineage>
</organism>
<dbReference type="AlphaFoldDB" id="A0A392RIK8"/>
<feature type="non-terminal residue" evidence="1">
    <location>
        <position position="26"/>
    </location>
</feature>
<accession>A0A392RIK8</accession>